<evidence type="ECO:0000313" key="3">
    <source>
        <dbReference type="Proteomes" id="UP000789706"/>
    </source>
</evidence>
<dbReference type="AlphaFoldDB" id="A0A9N9BQX8"/>
<comment type="caution">
    <text evidence="2">The sequence shown here is derived from an EMBL/GenBank/DDBJ whole genome shotgun (WGS) entry which is preliminary data.</text>
</comment>
<sequence length="149" mass="16116">MHENLQTNTIPQEDNSISNIQTPLHHQQTRDPASSQQRSQIVMGIGLNTWVPPTGATTTASDTVTTQSTTATRYNTNVPTVPKIPGSSEVLTQQTGVTMLQQPPFKSPSTVQPVSLVTISSLLSPDPRTEELLSALSIDQLTLIEKTVQ</sequence>
<name>A0A9N9BQX8_9GLOM</name>
<feature type="compositionally biased region" description="Low complexity" evidence="1">
    <location>
        <begin position="54"/>
        <end position="70"/>
    </location>
</feature>
<protein>
    <submittedName>
        <fullName evidence="2">1500_t:CDS:1</fullName>
    </submittedName>
</protein>
<reference evidence="2" key="1">
    <citation type="submission" date="2021-06" db="EMBL/GenBank/DDBJ databases">
        <authorList>
            <person name="Kallberg Y."/>
            <person name="Tangrot J."/>
            <person name="Rosling A."/>
        </authorList>
    </citation>
    <scope>NUCLEOTIDE SEQUENCE</scope>
    <source>
        <strain evidence="2">AZ414A</strain>
    </source>
</reference>
<evidence type="ECO:0000256" key="1">
    <source>
        <dbReference type="SAM" id="MobiDB-lite"/>
    </source>
</evidence>
<gene>
    <name evidence="2" type="ORF">DEBURN_LOCUS8166</name>
</gene>
<evidence type="ECO:0000313" key="2">
    <source>
        <dbReference type="EMBL" id="CAG8572706.1"/>
    </source>
</evidence>
<keyword evidence="3" id="KW-1185">Reference proteome</keyword>
<dbReference type="Proteomes" id="UP000789706">
    <property type="component" value="Unassembled WGS sequence"/>
</dbReference>
<proteinExistence type="predicted"/>
<organism evidence="2 3">
    <name type="scientific">Diversispora eburnea</name>
    <dbReference type="NCBI Taxonomy" id="1213867"/>
    <lineage>
        <taxon>Eukaryota</taxon>
        <taxon>Fungi</taxon>
        <taxon>Fungi incertae sedis</taxon>
        <taxon>Mucoromycota</taxon>
        <taxon>Glomeromycotina</taxon>
        <taxon>Glomeromycetes</taxon>
        <taxon>Diversisporales</taxon>
        <taxon>Diversisporaceae</taxon>
        <taxon>Diversispora</taxon>
    </lineage>
</organism>
<accession>A0A9N9BQX8</accession>
<feature type="region of interest" description="Disordered" evidence="1">
    <location>
        <begin position="50"/>
        <end position="70"/>
    </location>
</feature>
<dbReference type="EMBL" id="CAJVPK010001132">
    <property type="protein sequence ID" value="CAG8572706.1"/>
    <property type="molecule type" value="Genomic_DNA"/>
</dbReference>
<feature type="non-terminal residue" evidence="2">
    <location>
        <position position="149"/>
    </location>
</feature>
<dbReference type="OrthoDB" id="10442194at2759"/>